<dbReference type="GO" id="GO:0005506">
    <property type="term" value="F:iron ion binding"/>
    <property type="evidence" value="ECO:0007669"/>
    <property type="project" value="InterPro"/>
</dbReference>
<protein>
    <submittedName>
        <fullName evidence="1">S-ribosylhomocysteine lyase</fullName>
        <ecNumber evidence="1">4.4.1.21</ecNumber>
    </submittedName>
</protein>
<sequence>MPLLDSFCVDHVKMKAPGVRLAKSMKTP</sequence>
<comment type="caution">
    <text evidence="1">The sequence shown here is derived from an EMBL/GenBank/DDBJ whole genome shotgun (WGS) entry which is preliminary data.</text>
</comment>
<keyword evidence="1" id="KW-0456">Lyase</keyword>
<dbReference type="Gene3D" id="3.30.1360.80">
    <property type="entry name" value="S-ribosylhomocysteinase (LuxS)"/>
    <property type="match status" value="1"/>
</dbReference>
<dbReference type="SUPFAM" id="SSF63411">
    <property type="entry name" value="LuxS/MPP-like metallohydrolase"/>
    <property type="match status" value="1"/>
</dbReference>
<dbReference type="EC" id="4.4.1.21" evidence="1"/>
<dbReference type="Proteomes" id="UP000824019">
    <property type="component" value="Unassembled WGS sequence"/>
</dbReference>
<dbReference type="InterPro" id="IPR011249">
    <property type="entry name" value="Metalloenz_LuxS/M16"/>
</dbReference>
<evidence type="ECO:0000313" key="1">
    <source>
        <dbReference type="EMBL" id="MBS5831003.1"/>
    </source>
</evidence>
<evidence type="ECO:0000313" key="2">
    <source>
        <dbReference type="Proteomes" id="UP000824019"/>
    </source>
</evidence>
<dbReference type="GO" id="GO:0009372">
    <property type="term" value="P:quorum sensing"/>
    <property type="evidence" value="ECO:0007669"/>
    <property type="project" value="InterPro"/>
</dbReference>
<dbReference type="EMBL" id="JAHAKR010000538">
    <property type="protein sequence ID" value="MBS5831003.1"/>
    <property type="molecule type" value="Genomic_DNA"/>
</dbReference>
<proteinExistence type="predicted"/>
<name>A0A9E1F9U7_9BACT</name>
<organism evidence="1 2">
    <name type="scientific">Campylobacter concisus</name>
    <dbReference type="NCBI Taxonomy" id="199"/>
    <lineage>
        <taxon>Bacteria</taxon>
        <taxon>Pseudomonadati</taxon>
        <taxon>Campylobacterota</taxon>
        <taxon>Epsilonproteobacteria</taxon>
        <taxon>Campylobacterales</taxon>
        <taxon>Campylobacteraceae</taxon>
        <taxon>Campylobacter</taxon>
    </lineage>
</organism>
<gene>
    <name evidence="1" type="ORF">KIC69_09295</name>
</gene>
<dbReference type="GO" id="GO:0043768">
    <property type="term" value="F:S-ribosylhomocysteine lyase activity"/>
    <property type="evidence" value="ECO:0007669"/>
    <property type="project" value="UniProtKB-EC"/>
</dbReference>
<feature type="non-terminal residue" evidence="1">
    <location>
        <position position="28"/>
    </location>
</feature>
<reference evidence="1" key="1">
    <citation type="submission" date="2021-02" db="EMBL/GenBank/DDBJ databases">
        <title>Infant gut strain persistence is associated with maternal origin, phylogeny, and functional potential including surface adhesion and iron acquisition.</title>
        <authorList>
            <person name="Lou Y.C."/>
        </authorList>
    </citation>
    <scope>NUCLEOTIDE SEQUENCE</scope>
    <source>
        <strain evidence="1">L3_101_000G1_dasL3_101_000G1_concoct_7_sub</strain>
    </source>
</reference>
<dbReference type="InterPro" id="IPR037005">
    <property type="entry name" value="LuxS_sf"/>
</dbReference>
<dbReference type="AlphaFoldDB" id="A0A9E1F9U7"/>
<accession>A0A9E1F9U7</accession>